<organism evidence="1 2">
    <name type="scientific">Petralouisia muris</name>
    <dbReference type="NCBI Taxonomy" id="3032872"/>
    <lineage>
        <taxon>Bacteria</taxon>
        <taxon>Bacillati</taxon>
        <taxon>Bacillota</taxon>
        <taxon>Clostridia</taxon>
        <taxon>Lachnospirales</taxon>
        <taxon>Lachnospiraceae</taxon>
        <taxon>Petralouisia</taxon>
    </lineage>
</organism>
<name>A0AC61RWQ3_9FIRM</name>
<dbReference type="EMBL" id="SRYA01000016">
    <property type="protein sequence ID" value="TGY96428.1"/>
    <property type="molecule type" value="Genomic_DNA"/>
</dbReference>
<sequence>MNWDFMLNQWVRILHCNIYIVNSGYGIEKVYGDLIPEACPLYMDSAFFTMLMDRETGEYPDIYCEYNSVLYATMILKAKKLVIGPVSIVKPTRELEKFMADTHFVSEQVHHQIAFCEMKVFGAGLLALYHCISGKELTLDELWRKNGLNGIEVREARGSVQKVIFQRQETYLPHNPYDQEKRELDSIRRGDKEMLRRSLQETYRGEVGRLSNNELRQAKNIAVCVVTLASRAAIDGGMLPEEAFSMVDGYILKIEEMSNIVKIDAAMRQAEYEFVEQVSRINVQKERNELIEKTKNFIFQNLHNEIRIGEIGHQIGVSAAYLSDLFHRVEGLTIQQYIRREKIRLAENLLRYSEYDVKNIAAYLAFCSQSHFGKVFKEETGLTPTKYREKFGHFQINENT</sequence>
<comment type="caution">
    <text evidence="1">The sequence shown here is derived from an EMBL/GenBank/DDBJ whole genome shotgun (WGS) entry which is preliminary data.</text>
</comment>
<proteinExistence type="predicted"/>
<gene>
    <name evidence="1" type="ORF">E5329_09470</name>
</gene>
<evidence type="ECO:0000313" key="1">
    <source>
        <dbReference type="EMBL" id="TGY96428.1"/>
    </source>
</evidence>
<reference evidence="1" key="1">
    <citation type="submission" date="2019-04" db="EMBL/GenBank/DDBJ databases">
        <title>Microbes associate with the intestines of laboratory mice.</title>
        <authorList>
            <person name="Navarre W."/>
            <person name="Wong E."/>
            <person name="Huang K."/>
            <person name="Tropini C."/>
            <person name="Ng K."/>
            <person name="Yu B."/>
        </authorList>
    </citation>
    <scope>NUCLEOTIDE SEQUENCE</scope>
    <source>
        <strain evidence="1">NM01_1-7b</strain>
    </source>
</reference>
<keyword evidence="2" id="KW-1185">Reference proteome</keyword>
<accession>A0AC61RWQ3</accession>
<dbReference type="Proteomes" id="UP000304953">
    <property type="component" value="Unassembled WGS sequence"/>
</dbReference>
<evidence type="ECO:0000313" key="2">
    <source>
        <dbReference type="Proteomes" id="UP000304953"/>
    </source>
</evidence>
<protein>
    <submittedName>
        <fullName evidence="1">Helix-turn-helix domain-containing protein</fullName>
    </submittedName>
</protein>